<dbReference type="SUPFAM" id="SSF161098">
    <property type="entry name" value="MetI-like"/>
    <property type="match status" value="1"/>
</dbReference>
<feature type="transmembrane region" description="Helical" evidence="7">
    <location>
        <begin position="112"/>
        <end position="132"/>
    </location>
</feature>
<keyword evidence="2 7" id="KW-0813">Transport</keyword>
<evidence type="ECO:0000256" key="4">
    <source>
        <dbReference type="ARBA" id="ARBA00022692"/>
    </source>
</evidence>
<proteinExistence type="inferred from homology"/>
<keyword evidence="10" id="KW-1185">Reference proteome</keyword>
<evidence type="ECO:0000313" key="9">
    <source>
        <dbReference type="EMBL" id="GGH68615.1"/>
    </source>
</evidence>
<feature type="transmembrane region" description="Helical" evidence="7">
    <location>
        <begin position="261"/>
        <end position="280"/>
    </location>
</feature>
<dbReference type="Gene3D" id="1.10.3720.10">
    <property type="entry name" value="MetI-like"/>
    <property type="match status" value="1"/>
</dbReference>
<evidence type="ECO:0000256" key="2">
    <source>
        <dbReference type="ARBA" id="ARBA00022448"/>
    </source>
</evidence>
<dbReference type="Pfam" id="PF00528">
    <property type="entry name" value="BPD_transp_1"/>
    <property type="match status" value="1"/>
</dbReference>
<reference evidence="10" key="1">
    <citation type="journal article" date="2019" name="Int. J. Syst. Evol. Microbiol.">
        <title>The Global Catalogue of Microorganisms (GCM) 10K type strain sequencing project: providing services to taxonomists for standard genome sequencing and annotation.</title>
        <authorList>
            <consortium name="The Broad Institute Genomics Platform"/>
            <consortium name="The Broad Institute Genome Sequencing Center for Infectious Disease"/>
            <person name="Wu L."/>
            <person name="Ma J."/>
        </authorList>
    </citation>
    <scope>NUCLEOTIDE SEQUENCE [LARGE SCALE GENOMIC DNA]</scope>
    <source>
        <strain evidence="10">CCM 8702</strain>
    </source>
</reference>
<sequence length="295" mass="32734">MNSKLFNTPGGRVFDVFNVVLLGLLGILTVLPFLYIVGNSFATEAEITGRSFFLIPREFSFSAYAYIFSSSTIFRSIGVSIFVTVAGTFINLFFTMTMAYPLSRSDFWGRSTLMNIVIFSMLFSGGMIPTYLVVRSLGLIDSYWALMLPGAISAFNLIVVKNFFQQMPAGLEEAARIDGCTDLGVLWRIVLPLSKPVIATFALFYAVGHWNNFFSALLYINDSDKWPLQIMLRQIVLLSQGTVGDMANMDPNFVQPPEQSIKMAVIVVGTIPILLVYPFLQKHFAKGVMLGSIKG</sequence>
<dbReference type="InterPro" id="IPR035906">
    <property type="entry name" value="MetI-like_sf"/>
</dbReference>
<dbReference type="RefSeq" id="WP_172238002.1">
    <property type="nucleotide sequence ID" value="NZ_BMDD01000001.1"/>
</dbReference>
<organism evidence="9 10">
    <name type="scientific">Saccharibacillus endophyticus</name>
    <dbReference type="NCBI Taxonomy" id="2060666"/>
    <lineage>
        <taxon>Bacteria</taxon>
        <taxon>Bacillati</taxon>
        <taxon>Bacillota</taxon>
        <taxon>Bacilli</taxon>
        <taxon>Bacillales</taxon>
        <taxon>Paenibacillaceae</taxon>
        <taxon>Saccharibacillus</taxon>
    </lineage>
</organism>
<gene>
    <name evidence="9" type="primary">lplC</name>
    <name evidence="9" type="ORF">GCM10007362_02810</name>
</gene>
<keyword evidence="3" id="KW-1003">Cell membrane</keyword>
<evidence type="ECO:0000256" key="6">
    <source>
        <dbReference type="ARBA" id="ARBA00023136"/>
    </source>
</evidence>
<dbReference type="InterPro" id="IPR000515">
    <property type="entry name" value="MetI-like"/>
</dbReference>
<comment type="caution">
    <text evidence="9">The sequence shown here is derived from an EMBL/GenBank/DDBJ whole genome shotgun (WGS) entry which is preliminary data.</text>
</comment>
<feature type="transmembrane region" description="Helical" evidence="7">
    <location>
        <begin position="73"/>
        <end position="100"/>
    </location>
</feature>
<dbReference type="PANTHER" id="PTHR43744">
    <property type="entry name" value="ABC TRANSPORTER PERMEASE PROTEIN MG189-RELATED-RELATED"/>
    <property type="match status" value="1"/>
</dbReference>
<keyword evidence="5 7" id="KW-1133">Transmembrane helix</keyword>
<dbReference type="CDD" id="cd06261">
    <property type="entry name" value="TM_PBP2"/>
    <property type="match status" value="1"/>
</dbReference>
<evidence type="ECO:0000259" key="8">
    <source>
        <dbReference type="PROSITE" id="PS50928"/>
    </source>
</evidence>
<evidence type="ECO:0000313" key="10">
    <source>
        <dbReference type="Proteomes" id="UP000605427"/>
    </source>
</evidence>
<feature type="transmembrane region" description="Helical" evidence="7">
    <location>
        <begin position="16"/>
        <end position="37"/>
    </location>
</feature>
<comment type="subcellular location">
    <subcellularLocation>
        <location evidence="1 7">Cell membrane</location>
        <topology evidence="1 7">Multi-pass membrane protein</topology>
    </subcellularLocation>
</comment>
<dbReference type="Proteomes" id="UP000605427">
    <property type="component" value="Unassembled WGS sequence"/>
</dbReference>
<evidence type="ECO:0000256" key="3">
    <source>
        <dbReference type="ARBA" id="ARBA00022475"/>
    </source>
</evidence>
<dbReference type="PROSITE" id="PS50928">
    <property type="entry name" value="ABC_TM1"/>
    <property type="match status" value="1"/>
</dbReference>
<keyword evidence="6 7" id="KW-0472">Membrane</keyword>
<evidence type="ECO:0000256" key="5">
    <source>
        <dbReference type="ARBA" id="ARBA00022989"/>
    </source>
</evidence>
<dbReference type="EMBL" id="BMDD01000001">
    <property type="protein sequence ID" value="GGH68615.1"/>
    <property type="molecule type" value="Genomic_DNA"/>
</dbReference>
<evidence type="ECO:0000256" key="7">
    <source>
        <dbReference type="RuleBase" id="RU363032"/>
    </source>
</evidence>
<evidence type="ECO:0000256" key="1">
    <source>
        <dbReference type="ARBA" id="ARBA00004651"/>
    </source>
</evidence>
<feature type="domain" description="ABC transmembrane type-1" evidence="8">
    <location>
        <begin position="77"/>
        <end position="280"/>
    </location>
</feature>
<accession>A0ABQ1ZLW3</accession>
<feature type="transmembrane region" description="Helical" evidence="7">
    <location>
        <begin position="144"/>
        <end position="164"/>
    </location>
</feature>
<protein>
    <submittedName>
        <fullName evidence="9">Protein LplC</fullName>
    </submittedName>
</protein>
<dbReference type="PANTHER" id="PTHR43744:SF9">
    <property type="entry name" value="POLYGALACTURONAN_RHAMNOGALACTURONAN TRANSPORT SYSTEM PERMEASE PROTEIN YTCP"/>
    <property type="match status" value="1"/>
</dbReference>
<feature type="transmembrane region" description="Helical" evidence="7">
    <location>
        <begin position="185"/>
        <end position="207"/>
    </location>
</feature>
<name>A0ABQ1ZLW3_9BACL</name>
<keyword evidence="4 7" id="KW-0812">Transmembrane</keyword>
<comment type="similarity">
    <text evidence="7">Belongs to the binding-protein-dependent transport system permease family.</text>
</comment>